<dbReference type="InterPro" id="IPR015943">
    <property type="entry name" value="WD40/YVTN_repeat-like_dom_sf"/>
</dbReference>
<dbReference type="InterPro" id="IPR004083">
    <property type="entry name" value="Raptor"/>
</dbReference>
<evidence type="ECO:0000256" key="1">
    <source>
        <dbReference type="SAM" id="MobiDB-lite"/>
    </source>
</evidence>
<dbReference type="GO" id="GO:0071230">
    <property type="term" value="P:cellular response to amino acid stimulus"/>
    <property type="evidence" value="ECO:0007669"/>
    <property type="project" value="TreeGrafter"/>
</dbReference>
<dbReference type="WBParaSite" id="SMUV_0000166701-mRNA-1">
    <property type="protein sequence ID" value="SMUV_0000166701-mRNA-1"/>
    <property type="gene ID" value="SMUV_0000166701"/>
</dbReference>
<dbReference type="GO" id="GO:0030674">
    <property type="term" value="F:protein-macromolecule adaptor activity"/>
    <property type="evidence" value="ECO:0007669"/>
    <property type="project" value="TreeGrafter"/>
</dbReference>
<reference evidence="3" key="1">
    <citation type="submission" date="2017-02" db="UniProtKB">
        <authorList>
            <consortium name="WormBaseParasite"/>
        </authorList>
    </citation>
    <scope>IDENTIFICATION</scope>
</reference>
<dbReference type="SUPFAM" id="SSF50978">
    <property type="entry name" value="WD40 repeat-like"/>
    <property type="match status" value="1"/>
</dbReference>
<dbReference type="GO" id="GO:0009267">
    <property type="term" value="P:cellular response to starvation"/>
    <property type="evidence" value="ECO:0007669"/>
    <property type="project" value="TreeGrafter"/>
</dbReference>
<dbReference type="STRING" id="451379.A0A0N5ABZ1"/>
<dbReference type="GO" id="GO:0038202">
    <property type="term" value="P:TORC1 signaling"/>
    <property type="evidence" value="ECO:0007669"/>
    <property type="project" value="TreeGrafter"/>
</dbReference>
<feature type="region of interest" description="Disordered" evidence="1">
    <location>
        <begin position="250"/>
        <end position="339"/>
    </location>
</feature>
<keyword evidence="2" id="KW-1185">Reference proteome</keyword>
<dbReference type="GO" id="GO:0005737">
    <property type="term" value="C:cytoplasm"/>
    <property type="evidence" value="ECO:0007669"/>
    <property type="project" value="TreeGrafter"/>
</dbReference>
<feature type="compositionally biased region" description="Basic and acidic residues" evidence="1">
    <location>
        <begin position="257"/>
        <end position="311"/>
    </location>
</feature>
<feature type="compositionally biased region" description="Polar residues" evidence="1">
    <location>
        <begin position="188"/>
        <end position="202"/>
    </location>
</feature>
<dbReference type="InterPro" id="IPR036322">
    <property type="entry name" value="WD40_repeat_dom_sf"/>
</dbReference>
<dbReference type="PANTHER" id="PTHR12848:SF16">
    <property type="entry name" value="REGULATORY-ASSOCIATED PROTEIN OF MTOR"/>
    <property type="match status" value="1"/>
</dbReference>
<evidence type="ECO:0000313" key="2">
    <source>
        <dbReference type="Proteomes" id="UP000046393"/>
    </source>
</evidence>
<dbReference type="Proteomes" id="UP000046393">
    <property type="component" value="Unplaced"/>
</dbReference>
<accession>A0A0N5ABZ1</accession>
<dbReference type="GO" id="GO:0030307">
    <property type="term" value="P:positive regulation of cell growth"/>
    <property type="evidence" value="ECO:0007669"/>
    <property type="project" value="TreeGrafter"/>
</dbReference>
<dbReference type="AlphaFoldDB" id="A0A0N5ABZ1"/>
<dbReference type="GO" id="GO:0010506">
    <property type="term" value="P:regulation of autophagy"/>
    <property type="evidence" value="ECO:0007669"/>
    <property type="project" value="TreeGrafter"/>
</dbReference>
<protein>
    <submittedName>
        <fullName evidence="3">WD_REPEATS_REGION domain-containing protein</fullName>
    </submittedName>
</protein>
<feature type="region of interest" description="Disordered" evidence="1">
    <location>
        <begin position="188"/>
        <end position="231"/>
    </location>
</feature>
<feature type="compositionally biased region" description="Polar residues" evidence="1">
    <location>
        <begin position="217"/>
        <end position="231"/>
    </location>
</feature>
<proteinExistence type="predicted"/>
<sequence>VGESENNRIPENETSFQYSTLPRDYIQQSYRRQMQTTPQRSNSVVLSPLYEFIEDGGDTVISSAGKRVRKAENAFKEKVWEQMQILEAQLMMSQVERVWFAVLWLSLDPVKKVSEMARVLIDYVEKVALAKKERFSNLYKHSTSLAPPTEKVIEKLRSPERPTFTIGSPTTSTFDRTGSYLAEMHAKTVSTSGNTQTPSNKANECVDPLSDSRSKSPHTPTTKLTGSKSNVDSIASASAPIYGMANNENGDFVDSSVKPKDTNGIESVSKENVERDNNLYERDEVLNNKTGDFNKSDCSKLKQLSDDDKRPTFHIVSSDECLTPPQQKSSTSEKSGNYVELSSNVKGNLQPGDFKTQHFNSVEVVQNHVGNTATTSKSSPKSVKLDLKSHLHSSTLNRHEPPKRKKFSDITGLAKHTVDALLEQSGGRRILNSSGNSARCAVDVSFSRAVSVGGNTSVPRRKDGRYGGSDLAKSVPHVAIVVPVDVTDATNTTSEPLTVAAEAIDVVEELTANKERKSSISVDINDVPEPEVTDKQAQNYQNLNAAGGSSRQKAKISRQEQPNVPIFQPLSIFTPKRKVHAPSMNSIVKMDEVEVKNKEPLAPLITTEFIPWCSKRVSEPLLDIIERRVGDGLNDNLCNRKLPSDWAYYKREILLQNAEQEHHVLENTPTVQCDSQLFFLKPEKPVTSLAWSFLRPHIYTCDGRNFDIWRYEDVVCQVEAINDLTRELIIMGSADSLMRIWDPGYSIFSNEFEKEQRLVTAAYLLKDEPRLGDGLKTVYRWSQRKGCIIISGNVSVCRFWDAVTERKFQDLRIIPRVMNKTRRPYVTKICSDTCNPELLCLGMSDGTVYYYDLRIPSGEKQRIMSLLGLTGSVVGLSTFSSSDSSGDDIMSIVAGSDSGDIRIWDPRMYEVDRSLN</sequence>
<dbReference type="PANTHER" id="PTHR12848">
    <property type="entry name" value="REGULATORY-ASSOCIATED PROTEIN OF MTOR"/>
    <property type="match status" value="1"/>
</dbReference>
<dbReference type="Gene3D" id="2.130.10.10">
    <property type="entry name" value="YVTN repeat-like/Quinoprotein amine dehydrogenase"/>
    <property type="match status" value="1"/>
</dbReference>
<organism evidence="2 3">
    <name type="scientific">Syphacia muris</name>
    <dbReference type="NCBI Taxonomy" id="451379"/>
    <lineage>
        <taxon>Eukaryota</taxon>
        <taxon>Metazoa</taxon>
        <taxon>Ecdysozoa</taxon>
        <taxon>Nematoda</taxon>
        <taxon>Chromadorea</taxon>
        <taxon>Rhabditida</taxon>
        <taxon>Spirurina</taxon>
        <taxon>Oxyuridomorpha</taxon>
        <taxon>Oxyuroidea</taxon>
        <taxon>Oxyuridae</taxon>
        <taxon>Syphacia</taxon>
    </lineage>
</organism>
<name>A0A0N5ABZ1_9BILA</name>
<evidence type="ECO:0000313" key="3">
    <source>
        <dbReference type="WBParaSite" id="SMUV_0000166701-mRNA-1"/>
    </source>
</evidence>
<feature type="compositionally biased region" description="Polar residues" evidence="1">
    <location>
        <begin position="324"/>
        <end position="339"/>
    </location>
</feature>
<dbReference type="GO" id="GO:0031931">
    <property type="term" value="C:TORC1 complex"/>
    <property type="evidence" value="ECO:0007669"/>
    <property type="project" value="InterPro"/>
</dbReference>